<protein>
    <submittedName>
        <fullName evidence="1">Oidioi.mRNA.OKI2018_I69.chr1.g3560.t1.cds</fullName>
    </submittedName>
</protein>
<keyword evidence="2" id="KW-1185">Reference proteome</keyword>
<dbReference type="Proteomes" id="UP001158576">
    <property type="component" value="Chromosome 1"/>
</dbReference>
<name>A0ABN7SW89_OIKDI</name>
<organism evidence="1 2">
    <name type="scientific">Oikopleura dioica</name>
    <name type="common">Tunicate</name>
    <dbReference type="NCBI Taxonomy" id="34765"/>
    <lineage>
        <taxon>Eukaryota</taxon>
        <taxon>Metazoa</taxon>
        <taxon>Chordata</taxon>
        <taxon>Tunicata</taxon>
        <taxon>Appendicularia</taxon>
        <taxon>Copelata</taxon>
        <taxon>Oikopleuridae</taxon>
        <taxon>Oikopleura</taxon>
    </lineage>
</organism>
<reference evidence="1 2" key="1">
    <citation type="submission" date="2021-04" db="EMBL/GenBank/DDBJ databases">
        <authorList>
            <person name="Bliznina A."/>
        </authorList>
    </citation>
    <scope>NUCLEOTIDE SEQUENCE [LARGE SCALE GENOMIC DNA]</scope>
</reference>
<sequence>MFDRLKELKDFKNETADHCFDVFKIEWKELRDADSHYRLYVFMLAILSKLPKWEGYLLAKKLIMRLLCKADTAKRTLSLELKPALGEQILSNLRGFIKKVDDEEEQSD</sequence>
<accession>A0ABN7SW89</accession>
<dbReference type="EMBL" id="OU015566">
    <property type="protein sequence ID" value="CAG5107934.1"/>
    <property type="molecule type" value="Genomic_DNA"/>
</dbReference>
<evidence type="ECO:0000313" key="2">
    <source>
        <dbReference type="Proteomes" id="UP001158576"/>
    </source>
</evidence>
<evidence type="ECO:0000313" key="1">
    <source>
        <dbReference type="EMBL" id="CAG5107934.1"/>
    </source>
</evidence>
<proteinExistence type="predicted"/>
<gene>
    <name evidence="1" type="ORF">OKIOD_LOCUS12325</name>
</gene>